<reference evidence="1" key="1">
    <citation type="submission" date="2016-10" db="EMBL/GenBank/DDBJ databases">
        <title>Sequence of Gallionella enrichment culture.</title>
        <authorList>
            <person name="Poehlein A."/>
            <person name="Muehling M."/>
            <person name="Daniel R."/>
        </authorList>
    </citation>
    <scope>NUCLEOTIDE SEQUENCE</scope>
</reference>
<name>A0A1J5Q8J5_9ZZZZ</name>
<comment type="caution">
    <text evidence="1">The sequence shown here is derived from an EMBL/GenBank/DDBJ whole genome shotgun (WGS) entry which is preliminary data.</text>
</comment>
<evidence type="ECO:0000313" key="1">
    <source>
        <dbReference type="EMBL" id="OIQ72285.1"/>
    </source>
</evidence>
<dbReference type="AlphaFoldDB" id="A0A1J5Q8J5"/>
<accession>A0A1J5Q8J5</accession>
<sequence>MAVGKLGDGRNVGHPALRVADRFDVHRLGFVIDQGFKAGQVAWVGKAHVDA</sequence>
<organism evidence="1">
    <name type="scientific">mine drainage metagenome</name>
    <dbReference type="NCBI Taxonomy" id="410659"/>
    <lineage>
        <taxon>unclassified sequences</taxon>
        <taxon>metagenomes</taxon>
        <taxon>ecological metagenomes</taxon>
    </lineage>
</organism>
<proteinExistence type="predicted"/>
<protein>
    <submittedName>
        <fullName evidence="1">Uncharacterized protein</fullName>
    </submittedName>
</protein>
<gene>
    <name evidence="1" type="ORF">GALL_460890</name>
</gene>
<dbReference type="EMBL" id="MLJW01003339">
    <property type="protein sequence ID" value="OIQ72285.1"/>
    <property type="molecule type" value="Genomic_DNA"/>
</dbReference>